<keyword evidence="2" id="KW-1185">Reference proteome</keyword>
<sequence>MLNFGELKTDMGANQVCTLTRPGATRWSSHYSSFDRLIDMFGATCTVLENTKNNGINNNIRGEAKWALQVMGNFEFVFILQLMNEVLGITHMLCQALQSKSQDILNAMHLIRSTKILHQYLRQDGCDKFLYIVLSFSEDHEINMSDMSARYREGTSRSYQQQNNTTVEHYYHFNIFNVVIDFQLMGLDTRFPYQKMELLTLSSALDPTNHFESFNIDDKCTLAKKFYPDDFIDIELSDLKGQL</sequence>
<evidence type="ECO:0000313" key="2">
    <source>
        <dbReference type="Proteomes" id="UP001280121"/>
    </source>
</evidence>
<reference evidence="1" key="1">
    <citation type="journal article" date="2023" name="Plant J.">
        <title>Genome sequences and population genomics provide insights into the demographic history, inbreeding, and mutation load of two 'living fossil' tree species of Dipteronia.</title>
        <authorList>
            <person name="Feng Y."/>
            <person name="Comes H.P."/>
            <person name="Chen J."/>
            <person name="Zhu S."/>
            <person name="Lu R."/>
            <person name="Zhang X."/>
            <person name="Li P."/>
            <person name="Qiu J."/>
            <person name="Olsen K.M."/>
            <person name="Qiu Y."/>
        </authorList>
    </citation>
    <scope>NUCLEOTIDE SEQUENCE</scope>
    <source>
        <strain evidence="1">KIB01</strain>
    </source>
</reference>
<dbReference type="Proteomes" id="UP001280121">
    <property type="component" value="Unassembled WGS sequence"/>
</dbReference>
<protein>
    <submittedName>
        <fullName evidence="1">Uncharacterized protein</fullName>
    </submittedName>
</protein>
<dbReference type="AlphaFoldDB" id="A0AAD9TZM5"/>
<accession>A0AAD9TZM5</accession>
<dbReference type="InterPro" id="IPR055298">
    <property type="entry name" value="AtLOH3-like"/>
</dbReference>
<dbReference type="EMBL" id="JANJYI010000006">
    <property type="protein sequence ID" value="KAK2644938.1"/>
    <property type="molecule type" value="Genomic_DNA"/>
</dbReference>
<gene>
    <name evidence="1" type="ORF">Ddye_020133</name>
</gene>
<dbReference type="PANTHER" id="PTHR11697:SF230">
    <property type="entry name" value="ZINC FINGER, MYM DOMAIN CONTAINING 1"/>
    <property type="match status" value="1"/>
</dbReference>
<evidence type="ECO:0000313" key="1">
    <source>
        <dbReference type="EMBL" id="KAK2644938.1"/>
    </source>
</evidence>
<organism evidence="1 2">
    <name type="scientific">Dipteronia dyeriana</name>
    <dbReference type="NCBI Taxonomy" id="168575"/>
    <lineage>
        <taxon>Eukaryota</taxon>
        <taxon>Viridiplantae</taxon>
        <taxon>Streptophyta</taxon>
        <taxon>Embryophyta</taxon>
        <taxon>Tracheophyta</taxon>
        <taxon>Spermatophyta</taxon>
        <taxon>Magnoliopsida</taxon>
        <taxon>eudicotyledons</taxon>
        <taxon>Gunneridae</taxon>
        <taxon>Pentapetalae</taxon>
        <taxon>rosids</taxon>
        <taxon>malvids</taxon>
        <taxon>Sapindales</taxon>
        <taxon>Sapindaceae</taxon>
        <taxon>Hippocastanoideae</taxon>
        <taxon>Acereae</taxon>
        <taxon>Dipteronia</taxon>
    </lineage>
</organism>
<proteinExistence type="predicted"/>
<dbReference type="PANTHER" id="PTHR11697">
    <property type="entry name" value="GENERAL TRANSCRIPTION FACTOR 2-RELATED ZINC FINGER PROTEIN"/>
    <property type="match status" value="1"/>
</dbReference>
<name>A0AAD9TZM5_9ROSI</name>
<comment type="caution">
    <text evidence="1">The sequence shown here is derived from an EMBL/GenBank/DDBJ whole genome shotgun (WGS) entry which is preliminary data.</text>
</comment>